<proteinExistence type="predicted"/>
<dbReference type="WBParaSite" id="Minc3s01641g25279">
    <property type="protein sequence ID" value="Minc3s01641g25279"/>
    <property type="gene ID" value="Minc3s01641g25279"/>
</dbReference>
<accession>A0A914MFN4</accession>
<name>A0A914MFN4_MELIC</name>
<protein>
    <submittedName>
        <fullName evidence="2">Uncharacterized protein</fullName>
    </submittedName>
</protein>
<sequence length="101" mass="11931">MCGWEMELNHHGMSPDRSTTDCATIQPNAGLFIFIYILSASADTTLLPPCEIKRPRLLLVFNNYHLFRFLESTHRNPFLWHMLRFMRLTHFYLYISLHTTG</sequence>
<dbReference type="Proteomes" id="UP000887563">
    <property type="component" value="Unplaced"/>
</dbReference>
<keyword evidence="1" id="KW-1185">Reference proteome</keyword>
<organism evidence="1 2">
    <name type="scientific">Meloidogyne incognita</name>
    <name type="common">Southern root-knot nematode worm</name>
    <name type="synonym">Oxyuris incognita</name>
    <dbReference type="NCBI Taxonomy" id="6306"/>
    <lineage>
        <taxon>Eukaryota</taxon>
        <taxon>Metazoa</taxon>
        <taxon>Ecdysozoa</taxon>
        <taxon>Nematoda</taxon>
        <taxon>Chromadorea</taxon>
        <taxon>Rhabditida</taxon>
        <taxon>Tylenchina</taxon>
        <taxon>Tylenchomorpha</taxon>
        <taxon>Tylenchoidea</taxon>
        <taxon>Meloidogynidae</taxon>
        <taxon>Meloidogyninae</taxon>
        <taxon>Meloidogyne</taxon>
        <taxon>Meloidogyne incognita group</taxon>
    </lineage>
</organism>
<reference evidence="2" key="1">
    <citation type="submission" date="2022-11" db="UniProtKB">
        <authorList>
            <consortium name="WormBaseParasite"/>
        </authorList>
    </citation>
    <scope>IDENTIFICATION</scope>
</reference>
<evidence type="ECO:0000313" key="1">
    <source>
        <dbReference type="Proteomes" id="UP000887563"/>
    </source>
</evidence>
<dbReference type="AlphaFoldDB" id="A0A914MFN4"/>
<evidence type="ECO:0000313" key="2">
    <source>
        <dbReference type="WBParaSite" id="Minc3s01641g25279"/>
    </source>
</evidence>